<dbReference type="STRING" id="546266.NEIMUCOT_05360"/>
<reference evidence="1 2" key="1">
    <citation type="submission" date="2009-10" db="EMBL/GenBank/DDBJ databases">
        <authorList>
            <person name="Weinstock G."/>
            <person name="Sodergren E."/>
            <person name="Clifton S."/>
            <person name="Fulton L."/>
            <person name="Fulton B."/>
            <person name="Courtney L."/>
            <person name="Fronick C."/>
            <person name="Harrison M."/>
            <person name="Strong C."/>
            <person name="Farmer C."/>
            <person name="Delahaunty K."/>
            <person name="Markovic C."/>
            <person name="Hall O."/>
            <person name="Minx P."/>
            <person name="Tomlinson C."/>
            <person name="Mitreva M."/>
            <person name="Nelson J."/>
            <person name="Hou S."/>
            <person name="Wollam A."/>
            <person name="Pepin K.H."/>
            <person name="Johnson M."/>
            <person name="Bhonagiri V."/>
            <person name="Nash W.E."/>
            <person name="Warren W."/>
            <person name="Chinwalla A."/>
            <person name="Mardis E.R."/>
            <person name="Wilson R.K."/>
        </authorList>
    </citation>
    <scope>NUCLEOTIDE SEQUENCE [LARGE SCALE GENOMIC DNA]</scope>
    <source>
        <strain evidence="2">ATCC 25996 / DSM 4631 / NCTC 10774 / M26</strain>
    </source>
</reference>
<dbReference type="EMBL" id="ACDX02000010">
    <property type="protein sequence ID" value="EFC88191.1"/>
    <property type="molecule type" value="Genomic_DNA"/>
</dbReference>
<proteinExistence type="predicted"/>
<gene>
    <name evidence="1" type="ORF">NEIMUCOT_05360</name>
</gene>
<dbReference type="Proteomes" id="UP000003344">
    <property type="component" value="Unassembled WGS sequence"/>
</dbReference>
<accession>D2ZXK6</accession>
<name>D2ZXK6_NEIM2</name>
<evidence type="ECO:0000313" key="2">
    <source>
        <dbReference type="Proteomes" id="UP000003344"/>
    </source>
</evidence>
<dbReference type="AlphaFoldDB" id="D2ZXK6"/>
<organism evidence="1 2">
    <name type="scientific">Neisseria mucosa (strain ATCC 25996 / DSM 4631 / NCTC 10774 / M26)</name>
    <dbReference type="NCBI Taxonomy" id="546266"/>
    <lineage>
        <taxon>Bacteria</taxon>
        <taxon>Pseudomonadati</taxon>
        <taxon>Pseudomonadota</taxon>
        <taxon>Betaproteobacteria</taxon>
        <taxon>Neisseriales</taxon>
        <taxon>Neisseriaceae</taxon>
        <taxon>Neisseria</taxon>
    </lineage>
</organism>
<protein>
    <submittedName>
        <fullName evidence="1">Uncharacterized protein</fullName>
    </submittedName>
</protein>
<sequence>MKIKRSSENWDSGFQTTLFLSAVLNLSRPAGEGWGEGGFMSYTNSILSRPTKPPPS</sequence>
<comment type="caution">
    <text evidence="1">The sequence shown here is derived from an EMBL/GenBank/DDBJ whole genome shotgun (WGS) entry which is preliminary data.</text>
</comment>
<evidence type="ECO:0000313" key="1">
    <source>
        <dbReference type="EMBL" id="EFC88191.1"/>
    </source>
</evidence>